<organism evidence="1 2">
    <name type="scientific">Clostridium botulinum CFSAN001627</name>
    <dbReference type="NCBI Taxonomy" id="1232189"/>
    <lineage>
        <taxon>Bacteria</taxon>
        <taxon>Bacillati</taxon>
        <taxon>Bacillota</taxon>
        <taxon>Clostridia</taxon>
        <taxon>Eubacteriales</taxon>
        <taxon>Clostridiaceae</taxon>
        <taxon>Clostridium</taxon>
    </lineage>
</organism>
<dbReference type="PATRIC" id="fig|1232189.3.peg.4296"/>
<reference evidence="1 2" key="1">
    <citation type="submission" date="2012-10" db="EMBL/GenBank/DDBJ databases">
        <authorList>
            <person name="Strain E.A."/>
            <person name="Brown E."/>
            <person name="Allard M.W."/>
            <person name="Gonzalez-Escalona N."/>
            <person name="Timme R."/>
        </authorList>
    </citation>
    <scope>NUCLEOTIDE SEQUENCE [LARGE SCALE GENOMIC DNA]</scope>
    <source>
        <strain evidence="1 2">CFSAN001627</strain>
    </source>
</reference>
<protein>
    <submittedName>
        <fullName evidence="1">Putative tail length tape measure protein</fullName>
    </submittedName>
</protein>
<name>M1ZN85_CLOBO</name>
<comment type="caution">
    <text evidence="1">The sequence shown here is derived from an EMBL/GenBank/DDBJ whole genome shotgun (WGS) entry which is preliminary data.</text>
</comment>
<reference evidence="1 2" key="2">
    <citation type="submission" date="2013-03" db="EMBL/GenBank/DDBJ databases">
        <title>Diversity in Clostridium botulinum.</title>
        <authorList>
            <person name="Timme R.E."/>
            <person name="Allard M."/>
            <person name="Luo Y."/>
            <person name="Strain E."/>
            <person name="Gonzalez-Escalona N."/>
            <person name="Brown E."/>
        </authorList>
    </citation>
    <scope>NUCLEOTIDE SEQUENCE [LARGE SCALE GENOMIC DNA]</scope>
    <source>
        <strain evidence="1 2">CFSAN001627</strain>
    </source>
</reference>
<gene>
    <name evidence="1" type="ORF">CFSAN001627_27460</name>
</gene>
<evidence type="ECO:0000313" key="2">
    <source>
        <dbReference type="Proteomes" id="UP000011944"/>
    </source>
</evidence>
<proteinExistence type="predicted"/>
<accession>M1ZN85</accession>
<feature type="non-terminal residue" evidence="1">
    <location>
        <position position="1"/>
    </location>
</feature>
<evidence type="ECO:0000313" key="1">
    <source>
        <dbReference type="EMBL" id="EKN35928.1"/>
    </source>
</evidence>
<dbReference type="Proteomes" id="UP000011944">
    <property type="component" value="Unassembled WGS sequence"/>
</dbReference>
<dbReference type="AlphaFoldDB" id="M1ZN85"/>
<dbReference type="EMBL" id="AMXI01001728">
    <property type="protein sequence ID" value="EKN35928.1"/>
    <property type="molecule type" value="Genomic_DNA"/>
</dbReference>
<sequence>NKGSKSPSGNKGLKDANNHLKNIDDKIDISNEHLEMMRDLAEMESIQNFVTLTPTVQVTTGDIKEEADINKIISKIELHGK</sequence>